<keyword evidence="3" id="KW-1185">Reference proteome</keyword>
<dbReference type="Gene3D" id="3.40.630.30">
    <property type="match status" value="1"/>
</dbReference>
<keyword evidence="2" id="KW-0808">Transferase</keyword>
<evidence type="ECO:0000313" key="3">
    <source>
        <dbReference type="Proteomes" id="UP001059617"/>
    </source>
</evidence>
<organism evidence="2 3">
    <name type="scientific">Dactylosporangium fulvum</name>
    <dbReference type="NCBI Taxonomy" id="53359"/>
    <lineage>
        <taxon>Bacteria</taxon>
        <taxon>Bacillati</taxon>
        <taxon>Actinomycetota</taxon>
        <taxon>Actinomycetes</taxon>
        <taxon>Micromonosporales</taxon>
        <taxon>Micromonosporaceae</taxon>
        <taxon>Dactylosporangium</taxon>
    </lineage>
</organism>
<keyword evidence="2" id="KW-0012">Acyltransferase</keyword>
<dbReference type="Proteomes" id="UP001059617">
    <property type="component" value="Chromosome"/>
</dbReference>
<feature type="domain" description="N-acetyltransferase" evidence="1">
    <location>
        <begin position="1"/>
        <end position="112"/>
    </location>
</feature>
<evidence type="ECO:0000313" key="2">
    <source>
        <dbReference type="EMBL" id="UWP86335.1"/>
    </source>
</evidence>
<sequence>MQIVARWETALTIDDHEALSVLLRAAFPAQAEQFDGRSWALSYGRKEARVWLADDTGRPVAHLGLERRTVGVGGADVLVAGVGDVAVAPELQGRGLGAALMRALVDLRGLPW</sequence>
<dbReference type="InterPro" id="IPR000182">
    <property type="entry name" value="GNAT_dom"/>
</dbReference>
<dbReference type="GO" id="GO:0016746">
    <property type="term" value="F:acyltransferase activity"/>
    <property type="evidence" value="ECO:0007669"/>
    <property type="project" value="UniProtKB-KW"/>
</dbReference>
<dbReference type="SUPFAM" id="SSF55729">
    <property type="entry name" value="Acyl-CoA N-acyltransferases (Nat)"/>
    <property type="match status" value="1"/>
</dbReference>
<dbReference type="EMBL" id="CP073720">
    <property type="protein sequence ID" value="UWP86335.1"/>
    <property type="molecule type" value="Genomic_DNA"/>
</dbReference>
<reference evidence="2" key="2">
    <citation type="submission" date="2022-09" db="EMBL/GenBank/DDBJ databases">
        <title>Biosynthetic gene clusters of Dactylosporangioum fulvum.</title>
        <authorList>
            <person name="Caradec T."/>
        </authorList>
    </citation>
    <scope>NUCLEOTIDE SEQUENCE</scope>
    <source>
        <strain evidence="2">NRRL B-16292</strain>
    </source>
</reference>
<dbReference type="Pfam" id="PF02474">
    <property type="entry name" value="NodA"/>
    <property type="match status" value="1"/>
</dbReference>
<dbReference type="PROSITE" id="PS51186">
    <property type="entry name" value="GNAT"/>
    <property type="match status" value="1"/>
</dbReference>
<accession>A0ABY5W8F7</accession>
<name>A0ABY5W8F7_9ACTN</name>
<proteinExistence type="predicted"/>
<gene>
    <name evidence="2" type="ORF">Dfulv_19685</name>
</gene>
<dbReference type="CDD" id="cd04301">
    <property type="entry name" value="NAT_SF"/>
    <property type="match status" value="1"/>
</dbReference>
<dbReference type="EC" id="2.3.1.-" evidence="2"/>
<reference evidence="2" key="1">
    <citation type="submission" date="2021-04" db="EMBL/GenBank/DDBJ databases">
        <authorList>
            <person name="Hartkoorn R.C."/>
            <person name="Beaudoing E."/>
            <person name="Hot D."/>
        </authorList>
    </citation>
    <scope>NUCLEOTIDE SEQUENCE</scope>
    <source>
        <strain evidence="2">NRRL B-16292</strain>
    </source>
</reference>
<dbReference type="InterPro" id="IPR003484">
    <property type="entry name" value="NodA"/>
</dbReference>
<dbReference type="InterPro" id="IPR016181">
    <property type="entry name" value="Acyl_CoA_acyltransferase"/>
</dbReference>
<dbReference type="RefSeq" id="WP_259865479.1">
    <property type="nucleotide sequence ID" value="NZ_CP073720.1"/>
</dbReference>
<evidence type="ECO:0000259" key="1">
    <source>
        <dbReference type="PROSITE" id="PS51186"/>
    </source>
</evidence>
<protein>
    <submittedName>
        <fullName evidence="2">GNAT family N-acetyltransferase</fullName>
        <ecNumber evidence="2">2.3.1.-</ecNumber>
    </submittedName>
</protein>